<keyword evidence="3" id="KW-0489">Methyltransferase</keyword>
<dbReference type="InterPro" id="IPR006342">
    <property type="entry name" value="FkbM_mtfrase"/>
</dbReference>
<evidence type="ECO:0000259" key="1">
    <source>
        <dbReference type="Pfam" id="PF04577"/>
    </source>
</evidence>
<dbReference type="NCBIfam" id="TIGR01444">
    <property type="entry name" value="fkbM_fam"/>
    <property type="match status" value="1"/>
</dbReference>
<protein>
    <submittedName>
        <fullName evidence="3">FkbM family methyltransferase</fullName>
    </submittedName>
</protein>
<accession>A0ABW3TBB9</accession>
<reference evidence="4" key="1">
    <citation type="journal article" date="2019" name="Int. J. Syst. Evol. Microbiol.">
        <title>The Global Catalogue of Microorganisms (GCM) 10K type strain sequencing project: providing services to taxonomists for standard genome sequencing and annotation.</title>
        <authorList>
            <consortium name="The Broad Institute Genomics Platform"/>
            <consortium name="The Broad Institute Genome Sequencing Center for Infectious Disease"/>
            <person name="Wu L."/>
            <person name="Ma J."/>
        </authorList>
    </citation>
    <scope>NUCLEOTIDE SEQUENCE [LARGE SCALE GENOMIC DNA]</scope>
    <source>
        <strain evidence="4">CCUG 55328</strain>
    </source>
</reference>
<name>A0ABW3TBB9_9RHOB</name>
<comment type="caution">
    <text evidence="3">The sequence shown here is derived from an EMBL/GenBank/DDBJ whole genome shotgun (WGS) entry which is preliminary data.</text>
</comment>
<dbReference type="EMBL" id="JBHTKR010000003">
    <property type="protein sequence ID" value="MFD1194388.1"/>
    <property type="molecule type" value="Genomic_DNA"/>
</dbReference>
<proteinExistence type="predicted"/>
<organism evidence="3 4">
    <name type="scientific">Seohaeicola saemankumensis</name>
    <dbReference type="NCBI Taxonomy" id="481181"/>
    <lineage>
        <taxon>Bacteria</taxon>
        <taxon>Pseudomonadati</taxon>
        <taxon>Pseudomonadota</taxon>
        <taxon>Alphaproteobacteria</taxon>
        <taxon>Rhodobacterales</taxon>
        <taxon>Roseobacteraceae</taxon>
        <taxon>Seohaeicola</taxon>
    </lineage>
</organism>
<feature type="domain" description="Glycosyltransferase 61 catalytic" evidence="1">
    <location>
        <begin position="326"/>
        <end position="489"/>
    </location>
</feature>
<evidence type="ECO:0000259" key="2">
    <source>
        <dbReference type="Pfam" id="PF05050"/>
    </source>
</evidence>
<dbReference type="GO" id="GO:0032259">
    <property type="term" value="P:methylation"/>
    <property type="evidence" value="ECO:0007669"/>
    <property type="project" value="UniProtKB-KW"/>
</dbReference>
<evidence type="ECO:0000313" key="3">
    <source>
        <dbReference type="EMBL" id="MFD1194388.1"/>
    </source>
</evidence>
<evidence type="ECO:0000313" key="4">
    <source>
        <dbReference type="Proteomes" id="UP001597151"/>
    </source>
</evidence>
<dbReference type="GO" id="GO:0008168">
    <property type="term" value="F:methyltransferase activity"/>
    <property type="evidence" value="ECO:0007669"/>
    <property type="project" value="UniProtKB-KW"/>
</dbReference>
<dbReference type="Pfam" id="PF04577">
    <property type="entry name" value="Glyco_transf_61"/>
    <property type="match status" value="1"/>
</dbReference>
<dbReference type="InterPro" id="IPR029063">
    <property type="entry name" value="SAM-dependent_MTases_sf"/>
</dbReference>
<dbReference type="Pfam" id="PF05050">
    <property type="entry name" value="Methyltransf_21"/>
    <property type="match status" value="1"/>
</dbReference>
<keyword evidence="3" id="KW-0808">Transferase</keyword>
<dbReference type="RefSeq" id="WP_380789844.1">
    <property type="nucleotide sequence ID" value="NZ_JBHTKR010000003.1"/>
</dbReference>
<dbReference type="SUPFAM" id="SSF53335">
    <property type="entry name" value="S-adenosyl-L-methionine-dependent methyltransferases"/>
    <property type="match status" value="1"/>
</dbReference>
<dbReference type="InterPro" id="IPR049625">
    <property type="entry name" value="Glyco_transf_61_cat"/>
</dbReference>
<gene>
    <name evidence="3" type="ORF">ACFQ3C_06880</name>
</gene>
<dbReference type="Proteomes" id="UP001597151">
    <property type="component" value="Unassembled WGS sequence"/>
</dbReference>
<sequence length="600" mass="65392">MTEIVATCHGLRIPASNFLNETRIKRINAARYEGTEIAGALHVVEPGDRVLELGAGLGIVGAVTALNRKPQAVLSFEANPALLPHINALYAENKLSERIRVVNTVLVAGTEQPDTVTFHVHSSYLGSSLIDNAKRKTTAIDIPTADFDDTAADFGATILLIDIEGGELELFRQIDLTRFRAVVVEFHPEVYGIDGMKECKNILRQAGFSKIGEKSTRTVWTCARAVSDVQDKTSLPDDAARSLPPPAPDGGWSTRITELAQAVVVPPESRSFVSASGVLDADGAPCPSAALWRNIRPLTLSPKMPSGETRKLPGTWIWGGTLAGHFGHFLMESTGRLWGLDEYPEADGIVFVPKGPKLTALYQWQKDFLDLAGVTKRIELATSPLQVERLLVPGQGLGLGDIVQGTQATRAFFSRFGASIAPDGGEKLYISRSGLSLQKGLLIGEHELEDRLAAEGYEIFHPQKHRLSVQVARYKAAQKIIAAEGSAVHFFALVARPHQQFGMIIRRRSRATDQINAHLQSFGGIEPVNFDALRRTWARPNQPRARLALGELDLPRLQGMLASNGFISTDAAAWSHLEEAAIIARIGRKFRPKDIVQAQT</sequence>
<feature type="domain" description="Methyltransferase FkbM" evidence="2">
    <location>
        <begin position="71"/>
        <end position="208"/>
    </location>
</feature>
<dbReference type="Gene3D" id="3.40.50.150">
    <property type="entry name" value="Vaccinia Virus protein VP39"/>
    <property type="match status" value="1"/>
</dbReference>
<keyword evidence="4" id="KW-1185">Reference proteome</keyword>